<dbReference type="InterPro" id="IPR036890">
    <property type="entry name" value="HATPase_C_sf"/>
</dbReference>
<keyword evidence="4 9" id="KW-0812">Transmembrane</keyword>
<dbReference type="OrthoDB" id="8681735at2"/>
<accession>A0A433MEG8</accession>
<evidence type="ECO:0000256" key="3">
    <source>
        <dbReference type="ARBA" id="ARBA00022679"/>
    </source>
</evidence>
<feature type="transmembrane region" description="Helical" evidence="9">
    <location>
        <begin position="51"/>
        <end position="69"/>
    </location>
</feature>
<evidence type="ECO:0000256" key="2">
    <source>
        <dbReference type="ARBA" id="ARBA00022475"/>
    </source>
</evidence>
<evidence type="ECO:0000256" key="9">
    <source>
        <dbReference type="SAM" id="Phobius"/>
    </source>
</evidence>
<keyword evidence="8 9" id="KW-0472">Membrane</keyword>
<name>A0A433MEG8_9BURK</name>
<evidence type="ECO:0000256" key="6">
    <source>
        <dbReference type="ARBA" id="ARBA00022989"/>
    </source>
</evidence>
<evidence type="ECO:0000313" key="12">
    <source>
        <dbReference type="Proteomes" id="UP000281118"/>
    </source>
</evidence>
<evidence type="ECO:0000256" key="4">
    <source>
        <dbReference type="ARBA" id="ARBA00022692"/>
    </source>
</evidence>
<evidence type="ECO:0000256" key="1">
    <source>
        <dbReference type="ARBA" id="ARBA00004651"/>
    </source>
</evidence>
<dbReference type="RefSeq" id="WP_126019756.1">
    <property type="nucleotide sequence ID" value="NZ_RXFT01000001.1"/>
</dbReference>
<dbReference type="AlphaFoldDB" id="A0A433MEG8"/>
<dbReference type="Proteomes" id="UP000281118">
    <property type="component" value="Unassembled WGS sequence"/>
</dbReference>
<sequence length="564" mass="61712">MLAHTTATPDAGISVAADALMVSRMRLVLSVSALLAVVVDAGDHRNHVDGAVWLAFCGYVLHSLLVYACTRMGRPYFQGKVIHWSDVLWFTLIIFVTDGVQSLFFLFYFFAILTSAFRWGFEEGARVTVASVASFAACGLATSTGNDAPQLLMRSTFLLALGHMIVHWGGSKLGLQRRLALLGDVSQLSNPRFGAGRTIARTMERTLAFFRASHCILLTRDTATGNWVLRTLRKNDACEHVSVETIGRIAESPLMALPADQTVLSNRLPWPLNRLYAQSHVFEAGAADGWRVEDEEGARRCEAITAMLEARAFISAPLPMRLGEGRVFVSSRDGLFNKSDALFLTHLMEQIFPIIETIEVLDRMASEAATAERLKFALNLHDTAVQPYIGLRMGLCALRKKATADNPLSDDLEKLASVADGVIADLRRYAGEVRQGSNSSPGGLVLPQLHRQAARIKGLYGIDIAVDVDGPLHLDDRMTAEVLQMVGEGLNNICKHTQARHGSVRLACRNGRLHVRIENEADGEESFTRFRPHSITERAAALGGRAQVRQCDSGGTAVLVEIPI</sequence>
<dbReference type="InterPro" id="IPR011712">
    <property type="entry name" value="Sig_transdc_His_kin_sub3_dim/P"/>
</dbReference>
<organism evidence="11 12">
    <name type="scientific">Variovorax guangxiensis</name>
    <dbReference type="NCBI Taxonomy" id="1775474"/>
    <lineage>
        <taxon>Bacteria</taxon>
        <taxon>Pseudomonadati</taxon>
        <taxon>Pseudomonadota</taxon>
        <taxon>Betaproteobacteria</taxon>
        <taxon>Burkholderiales</taxon>
        <taxon>Comamonadaceae</taxon>
        <taxon>Variovorax</taxon>
    </lineage>
</organism>
<keyword evidence="2" id="KW-1003">Cell membrane</keyword>
<feature type="domain" description="Signal transduction histidine kinase subgroup 3 dimerisation and phosphoacceptor" evidence="10">
    <location>
        <begin position="372"/>
        <end position="436"/>
    </location>
</feature>
<dbReference type="Gene3D" id="1.20.5.1930">
    <property type="match status" value="1"/>
</dbReference>
<keyword evidence="6 9" id="KW-1133">Transmembrane helix</keyword>
<keyword evidence="3" id="KW-0808">Transferase</keyword>
<dbReference type="GO" id="GO:0000155">
    <property type="term" value="F:phosphorelay sensor kinase activity"/>
    <property type="evidence" value="ECO:0007669"/>
    <property type="project" value="InterPro"/>
</dbReference>
<evidence type="ECO:0000313" key="11">
    <source>
        <dbReference type="EMBL" id="RUR66266.1"/>
    </source>
</evidence>
<keyword evidence="7" id="KW-0902">Two-component regulatory system</keyword>
<proteinExistence type="predicted"/>
<reference evidence="11 12" key="1">
    <citation type="submission" date="2018-12" db="EMBL/GenBank/DDBJ databases">
        <title>The genome sequences of Variovorax guangxiensis DSM 27352.</title>
        <authorList>
            <person name="Gao J."/>
            <person name="Sun J."/>
        </authorList>
    </citation>
    <scope>NUCLEOTIDE SEQUENCE [LARGE SCALE GENOMIC DNA]</scope>
    <source>
        <strain evidence="11 12">DSM 27352</strain>
    </source>
</reference>
<dbReference type="EMBL" id="RXFT01000001">
    <property type="protein sequence ID" value="RUR66266.1"/>
    <property type="molecule type" value="Genomic_DNA"/>
</dbReference>
<gene>
    <name evidence="11" type="ORF">EJP67_04255</name>
</gene>
<dbReference type="PANTHER" id="PTHR24421">
    <property type="entry name" value="NITRATE/NITRITE SENSOR PROTEIN NARX-RELATED"/>
    <property type="match status" value="1"/>
</dbReference>
<dbReference type="CDD" id="cd16917">
    <property type="entry name" value="HATPase_UhpB-NarQ-NarX-like"/>
    <property type="match status" value="1"/>
</dbReference>
<protein>
    <submittedName>
        <fullName evidence="11">Histidine kinase</fullName>
    </submittedName>
</protein>
<dbReference type="PANTHER" id="PTHR24421:SF37">
    <property type="entry name" value="SENSOR HISTIDINE KINASE NARS"/>
    <property type="match status" value="1"/>
</dbReference>
<keyword evidence="5 11" id="KW-0418">Kinase</keyword>
<dbReference type="Pfam" id="PF07730">
    <property type="entry name" value="HisKA_3"/>
    <property type="match status" value="1"/>
</dbReference>
<dbReference type="GO" id="GO:0005886">
    <property type="term" value="C:plasma membrane"/>
    <property type="evidence" value="ECO:0007669"/>
    <property type="project" value="UniProtKB-SubCell"/>
</dbReference>
<dbReference type="InterPro" id="IPR050482">
    <property type="entry name" value="Sensor_HK_TwoCompSys"/>
</dbReference>
<evidence type="ECO:0000256" key="8">
    <source>
        <dbReference type="ARBA" id="ARBA00023136"/>
    </source>
</evidence>
<evidence type="ECO:0000259" key="10">
    <source>
        <dbReference type="Pfam" id="PF07730"/>
    </source>
</evidence>
<comment type="caution">
    <text evidence="11">The sequence shown here is derived from an EMBL/GenBank/DDBJ whole genome shotgun (WGS) entry which is preliminary data.</text>
</comment>
<dbReference type="Gene3D" id="3.30.565.10">
    <property type="entry name" value="Histidine kinase-like ATPase, C-terminal domain"/>
    <property type="match status" value="1"/>
</dbReference>
<dbReference type="SUPFAM" id="SSF55874">
    <property type="entry name" value="ATPase domain of HSP90 chaperone/DNA topoisomerase II/histidine kinase"/>
    <property type="match status" value="1"/>
</dbReference>
<comment type="subcellular location">
    <subcellularLocation>
        <location evidence="1">Cell membrane</location>
        <topology evidence="1">Multi-pass membrane protein</topology>
    </subcellularLocation>
</comment>
<dbReference type="GO" id="GO:0046983">
    <property type="term" value="F:protein dimerization activity"/>
    <property type="evidence" value="ECO:0007669"/>
    <property type="project" value="InterPro"/>
</dbReference>
<evidence type="ECO:0000256" key="5">
    <source>
        <dbReference type="ARBA" id="ARBA00022777"/>
    </source>
</evidence>
<evidence type="ECO:0000256" key="7">
    <source>
        <dbReference type="ARBA" id="ARBA00023012"/>
    </source>
</evidence>